<dbReference type="AlphaFoldDB" id="A0A9E4N1D5"/>
<proteinExistence type="predicted"/>
<dbReference type="Proteomes" id="UP000886687">
    <property type="component" value="Unassembled WGS sequence"/>
</dbReference>
<evidence type="ECO:0000259" key="2">
    <source>
        <dbReference type="SMART" id="SM00992"/>
    </source>
</evidence>
<organism evidence="3 4">
    <name type="scientific">Candidatus Thiodiazotropha lotti</name>
    <dbReference type="NCBI Taxonomy" id="2792787"/>
    <lineage>
        <taxon>Bacteria</taxon>
        <taxon>Pseudomonadati</taxon>
        <taxon>Pseudomonadota</taxon>
        <taxon>Gammaproteobacteria</taxon>
        <taxon>Chromatiales</taxon>
        <taxon>Sedimenticolaceae</taxon>
        <taxon>Candidatus Thiodiazotropha</taxon>
    </lineage>
</organism>
<accession>A0A9E4N1D5</accession>
<name>A0A9E4N1D5_9GAMM</name>
<dbReference type="EMBL" id="JAEPDI010000009">
    <property type="protein sequence ID" value="MCG7939680.1"/>
    <property type="molecule type" value="Genomic_DNA"/>
</dbReference>
<evidence type="ECO:0000313" key="4">
    <source>
        <dbReference type="Proteomes" id="UP000886687"/>
    </source>
</evidence>
<dbReference type="SUPFAM" id="SSF141255">
    <property type="entry name" value="YccV-like"/>
    <property type="match status" value="1"/>
</dbReference>
<feature type="domain" description="Hemimethylated DNA-binding" evidence="2">
    <location>
        <begin position="10"/>
        <end position="106"/>
    </location>
</feature>
<dbReference type="InterPro" id="IPR036623">
    <property type="entry name" value="Hemimethylated_DNA-bd_sf"/>
</dbReference>
<evidence type="ECO:0000256" key="1">
    <source>
        <dbReference type="NCBIfam" id="TIGR02097"/>
    </source>
</evidence>
<dbReference type="GO" id="GO:0003677">
    <property type="term" value="F:DNA binding"/>
    <property type="evidence" value="ECO:0007669"/>
    <property type="project" value="UniProtKB-UniRule"/>
</dbReference>
<dbReference type="PANTHER" id="PTHR48439:SF1">
    <property type="entry name" value="HEMIMETHYLATED DNA-BINDING DOMAIN-CONTAINING PROTEIN"/>
    <property type="match status" value="1"/>
</dbReference>
<dbReference type="InterPro" id="IPR053189">
    <property type="entry name" value="Clp_protease_adapter_ClpF"/>
</dbReference>
<dbReference type="SMART" id="SM00992">
    <property type="entry name" value="YccV-like"/>
    <property type="match status" value="1"/>
</dbReference>
<dbReference type="Gene3D" id="2.30.30.390">
    <property type="entry name" value="Hemimethylated DNA-binding domain"/>
    <property type="match status" value="1"/>
</dbReference>
<gene>
    <name evidence="3" type="primary">hspQ</name>
    <name evidence="3" type="ORF">JAZ04_12615</name>
</gene>
<evidence type="ECO:0000313" key="3">
    <source>
        <dbReference type="EMBL" id="MCG7939680.1"/>
    </source>
</evidence>
<dbReference type="Pfam" id="PF08755">
    <property type="entry name" value="YccV-like"/>
    <property type="match status" value="1"/>
</dbReference>
<sequence>MSNSEIQTGQAKFGVGDLVHHRLFSYRGVVVDIDPVFMLSDEWYEQVAKSRPPKDQPWYRVLVHNSSDETYVAERNLTHDLEMEPIEHPQLNAFFTAFVGGRYVSGEPMN</sequence>
<comment type="caution">
    <text evidence="3">The sequence shown here is derived from an EMBL/GenBank/DDBJ whole genome shotgun (WGS) entry which is preliminary data.</text>
</comment>
<keyword evidence="3" id="KW-0346">Stress response</keyword>
<dbReference type="NCBIfam" id="TIGR02097">
    <property type="entry name" value="yccV"/>
    <property type="match status" value="1"/>
</dbReference>
<dbReference type="InterPro" id="IPR011722">
    <property type="entry name" value="Hemimethylated_DNA-bd_dom"/>
</dbReference>
<protein>
    <recommendedName>
        <fullName evidence="1">Heat shock protein HspQ</fullName>
    </recommendedName>
</protein>
<dbReference type="PANTHER" id="PTHR48439">
    <property type="entry name" value="HEMIMETHYLATED DNA-BINDING DOMAIN-CONTAINING PROTEIN"/>
    <property type="match status" value="1"/>
</dbReference>
<reference evidence="3" key="1">
    <citation type="journal article" date="2021" name="Proc. Natl. Acad. Sci. U.S.A.">
        <title>Global biogeography of chemosynthetic symbionts reveals both localized and globally distributed symbiont groups. .</title>
        <authorList>
            <person name="Osvatic J.T."/>
            <person name="Wilkins L.G.E."/>
            <person name="Leibrecht L."/>
            <person name="Leray M."/>
            <person name="Zauner S."/>
            <person name="Polzin J."/>
            <person name="Camacho Y."/>
            <person name="Gros O."/>
            <person name="van Gils J.A."/>
            <person name="Eisen J.A."/>
            <person name="Petersen J.M."/>
            <person name="Yuen B."/>
        </authorList>
    </citation>
    <scope>NUCLEOTIDE SEQUENCE</scope>
    <source>
        <strain evidence="3">MAGL173</strain>
    </source>
</reference>